<gene>
    <name evidence="2" type="ORF">AWH49_16575</name>
</gene>
<organism evidence="2 3">
    <name type="scientific">Domibacillus aminovorans</name>
    <dbReference type="NCBI Taxonomy" id="29332"/>
    <lineage>
        <taxon>Bacteria</taxon>
        <taxon>Bacillati</taxon>
        <taxon>Bacillota</taxon>
        <taxon>Bacilli</taxon>
        <taxon>Bacillales</taxon>
        <taxon>Bacillaceae</taxon>
        <taxon>Domibacillus</taxon>
    </lineage>
</organism>
<accession>A0A177L597</accession>
<evidence type="ECO:0000313" key="2">
    <source>
        <dbReference type="EMBL" id="OAH60475.1"/>
    </source>
</evidence>
<keyword evidence="1" id="KW-0812">Transmembrane</keyword>
<protein>
    <recommendedName>
        <fullName evidence="4">Translation initiation factor 2</fullName>
    </recommendedName>
</protein>
<dbReference type="RefSeq" id="WP_063966110.1">
    <property type="nucleotide sequence ID" value="NZ_JBCNAN010000031.1"/>
</dbReference>
<evidence type="ECO:0000256" key="1">
    <source>
        <dbReference type="SAM" id="Phobius"/>
    </source>
</evidence>
<name>A0A177L597_9BACI</name>
<proteinExistence type="predicted"/>
<dbReference type="Proteomes" id="UP000076935">
    <property type="component" value="Unassembled WGS sequence"/>
</dbReference>
<keyword evidence="1" id="KW-0472">Membrane</keyword>
<keyword evidence="1" id="KW-1133">Transmembrane helix</keyword>
<reference evidence="2 3" key="1">
    <citation type="submission" date="2016-01" db="EMBL/GenBank/DDBJ databases">
        <title>Investigation of taxonomic status of Bacillus aminovorans.</title>
        <authorList>
            <person name="Verma A."/>
            <person name="Pal Y."/>
            <person name="Krishnamurthi S."/>
        </authorList>
    </citation>
    <scope>NUCLEOTIDE SEQUENCE [LARGE SCALE GENOMIC DNA]</scope>
    <source>
        <strain evidence="2 3">DSM 1314</strain>
    </source>
</reference>
<comment type="caution">
    <text evidence="2">The sequence shown here is derived from an EMBL/GenBank/DDBJ whole genome shotgun (WGS) entry which is preliminary data.</text>
</comment>
<keyword evidence="3" id="KW-1185">Reference proteome</keyword>
<evidence type="ECO:0000313" key="3">
    <source>
        <dbReference type="Proteomes" id="UP000076935"/>
    </source>
</evidence>
<evidence type="ECO:0008006" key="4">
    <source>
        <dbReference type="Google" id="ProtNLM"/>
    </source>
</evidence>
<sequence length="91" mass="10110">MNKNNLNNNQKGQNSSLPENYADKLAVIASVISTFGDALATVAAVLALEEAANSNTQDQRSQSDRDQQLIRMQKQIDYLTDQLSNNNRKKN</sequence>
<dbReference type="EMBL" id="LQWY01000038">
    <property type="protein sequence ID" value="OAH60475.1"/>
    <property type="molecule type" value="Genomic_DNA"/>
</dbReference>
<dbReference type="AlphaFoldDB" id="A0A177L597"/>
<feature type="transmembrane region" description="Helical" evidence="1">
    <location>
        <begin position="25"/>
        <end position="48"/>
    </location>
</feature>